<evidence type="ECO:0000256" key="2">
    <source>
        <dbReference type="ARBA" id="ARBA00022486"/>
    </source>
</evidence>
<dbReference type="Proteomes" id="UP000007648">
    <property type="component" value="Unassembled WGS sequence"/>
</dbReference>
<keyword evidence="3" id="KW-0964">Secreted</keyword>
<comment type="similarity">
    <text evidence="9 11">Belongs to the pentraxin family.</text>
</comment>
<dbReference type="GO" id="GO:0030169">
    <property type="term" value="F:low-density lipoprotein particle binding"/>
    <property type="evidence" value="ECO:0007669"/>
    <property type="project" value="Ensembl"/>
</dbReference>
<dbReference type="GO" id="GO:0005509">
    <property type="term" value="F:calcium ion binding"/>
    <property type="evidence" value="ECO:0007669"/>
    <property type="project" value="Ensembl"/>
</dbReference>
<sequence>MFSPPQDLIEQKWRMNMKKLPLCFLVILSLSNAFAQTDLSGKAFVFPVESEDSYVVLTPQVEKPLKAFTLCLKVYTDLTRSFALFSYATPSHFNEILLLKRGPPLYVLAIGNKEVVFQIPQTTTPRHLCVSWESESGIAELWIDEKPMVRKALQQGYTLGSKSKIILAQDQDSFGGGFQKVQSLVGDIGDVFMWDSVLSPEEIKSVFFGVIASPNVLDWRALKFEKKGYVVIKPQLWA</sequence>
<reference evidence="13 14" key="1">
    <citation type="journal article" date="2011" name="Proc. Natl. Acad. Sci. U.S.A.">
        <title>Genetic diversity and population structure of the endangered marsupial Sarcophilus harrisii (Tasmanian devil).</title>
        <authorList>
            <person name="Miller W."/>
            <person name="Hayes V.M."/>
            <person name="Ratan A."/>
            <person name="Petersen D.C."/>
            <person name="Wittekindt N.E."/>
            <person name="Miller J."/>
            <person name="Walenz B."/>
            <person name="Knight J."/>
            <person name="Qi J."/>
            <person name="Zhao F."/>
            <person name="Wang Q."/>
            <person name="Bedoya-Reina O.C."/>
            <person name="Katiyar N."/>
            <person name="Tomsho L.P."/>
            <person name="Kasson L.M."/>
            <person name="Hardie R.A."/>
            <person name="Woodbridge P."/>
            <person name="Tindall E.A."/>
            <person name="Bertelsen M.F."/>
            <person name="Dixon D."/>
            <person name="Pyecroft S."/>
            <person name="Helgen K.M."/>
            <person name="Lesk A.M."/>
            <person name="Pringle T.H."/>
            <person name="Patterson N."/>
            <person name="Zhang Y."/>
            <person name="Kreiss A."/>
            <person name="Woods G.M."/>
            <person name="Jones M.E."/>
            <person name="Schuster S.C."/>
        </authorList>
    </citation>
    <scope>NUCLEOTIDE SEQUENCE [LARGE SCALE GENOMIC DNA]</scope>
</reference>
<dbReference type="GO" id="GO:0045087">
    <property type="term" value="P:innate immune response"/>
    <property type="evidence" value="ECO:0007669"/>
    <property type="project" value="TreeGrafter"/>
</dbReference>
<reference evidence="13" key="2">
    <citation type="submission" date="2025-08" db="UniProtKB">
        <authorList>
            <consortium name="Ensembl"/>
        </authorList>
    </citation>
    <scope>IDENTIFICATION</scope>
</reference>
<dbReference type="PANTHER" id="PTHR45869">
    <property type="entry name" value="C-REACTIVE PROTEIN-RELATED"/>
    <property type="match status" value="1"/>
</dbReference>
<evidence type="ECO:0000256" key="8">
    <source>
        <dbReference type="ARBA" id="ARBA00037561"/>
    </source>
</evidence>
<evidence type="ECO:0000256" key="11">
    <source>
        <dbReference type="RuleBase" id="RU362112"/>
    </source>
</evidence>
<dbReference type="GO" id="GO:0010628">
    <property type="term" value="P:positive regulation of gene expression"/>
    <property type="evidence" value="ECO:0007669"/>
    <property type="project" value="Ensembl"/>
</dbReference>
<dbReference type="Ensembl" id="ENSSHAT00000042110.1">
    <property type="protein sequence ID" value="ENSSHAP00000040005.1"/>
    <property type="gene ID" value="ENSSHAG00000032180.1"/>
</dbReference>
<dbReference type="GeneTree" id="ENSGT01100000263515"/>
<dbReference type="CDD" id="cd00152">
    <property type="entry name" value="PTX"/>
    <property type="match status" value="1"/>
</dbReference>
<dbReference type="PROSITE" id="PS51828">
    <property type="entry name" value="PTX_2"/>
    <property type="match status" value="1"/>
</dbReference>
<keyword evidence="5" id="KW-0732">Signal</keyword>
<keyword evidence="2" id="KW-0011">Acute phase</keyword>
<protein>
    <recommendedName>
        <fullName evidence="11">Pentraxin family member</fullName>
    </recommendedName>
</protein>
<comment type="function">
    <text evidence="8">Displays several functions associated with host defense: it promotes agglutination, bacterial capsular swelling, phagocytosis and complement fixation through its calcium-dependent binding to phosphorylcholine. Can interact with DNA and histones and may scavenge nuclear material released from damaged circulating cells.</text>
</comment>
<dbReference type="GO" id="GO:0050750">
    <property type="term" value="F:low-density lipoprotein particle receptor binding"/>
    <property type="evidence" value="ECO:0007669"/>
    <property type="project" value="Ensembl"/>
</dbReference>
<keyword evidence="6 11" id="KW-0106">Calcium</keyword>
<dbReference type="Gene3D" id="2.60.120.200">
    <property type="match status" value="1"/>
</dbReference>
<name>A0A7N4PKY2_SARHA</name>
<evidence type="ECO:0000259" key="12">
    <source>
        <dbReference type="PROSITE" id="PS51828"/>
    </source>
</evidence>
<keyword evidence="4 11" id="KW-0479">Metal-binding</keyword>
<dbReference type="InterPro" id="IPR001759">
    <property type="entry name" value="PTX_dom"/>
</dbReference>
<evidence type="ECO:0000256" key="10">
    <source>
        <dbReference type="PROSITE-ProRule" id="PRU01172"/>
    </source>
</evidence>
<dbReference type="SUPFAM" id="SSF49899">
    <property type="entry name" value="Concanavalin A-like lectins/glucanases"/>
    <property type="match status" value="1"/>
</dbReference>
<dbReference type="InterPro" id="IPR013320">
    <property type="entry name" value="ConA-like_dom_sf"/>
</dbReference>
<dbReference type="FunFam" id="2.60.120.200:FF:000070">
    <property type="entry name" value="Serum amyloid P-component"/>
    <property type="match status" value="1"/>
</dbReference>
<dbReference type="PROSITE" id="PS00289">
    <property type="entry name" value="PTX_1"/>
    <property type="match status" value="1"/>
</dbReference>
<dbReference type="GO" id="GO:0001849">
    <property type="term" value="F:complement component C1q complex binding"/>
    <property type="evidence" value="ECO:0007669"/>
    <property type="project" value="Ensembl"/>
</dbReference>
<evidence type="ECO:0000256" key="3">
    <source>
        <dbReference type="ARBA" id="ARBA00022525"/>
    </source>
</evidence>
<evidence type="ECO:0000256" key="1">
    <source>
        <dbReference type="ARBA" id="ARBA00004613"/>
    </source>
</evidence>
<dbReference type="GO" id="GO:0010745">
    <property type="term" value="P:negative regulation of macrophage derived foam cell differentiation"/>
    <property type="evidence" value="ECO:0007669"/>
    <property type="project" value="Ensembl"/>
</dbReference>
<organism evidence="13 14">
    <name type="scientific">Sarcophilus harrisii</name>
    <name type="common">Tasmanian devil</name>
    <name type="synonym">Sarcophilus laniarius</name>
    <dbReference type="NCBI Taxonomy" id="9305"/>
    <lineage>
        <taxon>Eukaryota</taxon>
        <taxon>Metazoa</taxon>
        <taxon>Chordata</taxon>
        <taxon>Craniata</taxon>
        <taxon>Vertebrata</taxon>
        <taxon>Euteleostomi</taxon>
        <taxon>Mammalia</taxon>
        <taxon>Metatheria</taxon>
        <taxon>Dasyuromorphia</taxon>
        <taxon>Dasyuridae</taxon>
        <taxon>Sarcophilus</taxon>
    </lineage>
</organism>
<dbReference type="GO" id="GO:0032677">
    <property type="term" value="P:regulation of interleukin-8 production"/>
    <property type="evidence" value="ECO:0007669"/>
    <property type="project" value="Ensembl"/>
</dbReference>
<dbReference type="GO" id="GO:0042802">
    <property type="term" value="F:identical protein binding"/>
    <property type="evidence" value="ECO:0007669"/>
    <property type="project" value="Ensembl"/>
</dbReference>
<dbReference type="GO" id="GO:0006953">
    <property type="term" value="P:acute-phase response"/>
    <property type="evidence" value="ECO:0007669"/>
    <property type="project" value="UniProtKB-KW"/>
</dbReference>
<dbReference type="GO" id="GO:0042310">
    <property type="term" value="P:vasoconstriction"/>
    <property type="evidence" value="ECO:0007669"/>
    <property type="project" value="Ensembl"/>
</dbReference>
<dbReference type="InterPro" id="IPR030476">
    <property type="entry name" value="Pentaxin_CS"/>
</dbReference>
<dbReference type="GO" id="GO:0010888">
    <property type="term" value="P:negative regulation of lipid storage"/>
    <property type="evidence" value="ECO:0007669"/>
    <property type="project" value="Ensembl"/>
</dbReference>
<keyword evidence="7" id="KW-1015">Disulfide bond</keyword>
<keyword evidence="14" id="KW-1185">Reference proteome</keyword>
<evidence type="ECO:0000256" key="4">
    <source>
        <dbReference type="ARBA" id="ARBA00022723"/>
    </source>
</evidence>
<dbReference type="PRINTS" id="PR00895">
    <property type="entry name" value="PENTAXIN"/>
</dbReference>
<dbReference type="GO" id="GO:0005615">
    <property type="term" value="C:extracellular space"/>
    <property type="evidence" value="ECO:0007669"/>
    <property type="project" value="Ensembl"/>
</dbReference>
<dbReference type="InterPro" id="IPR051005">
    <property type="entry name" value="Pentraxin_domain"/>
</dbReference>
<dbReference type="AlphaFoldDB" id="A0A7N4PKY2"/>
<dbReference type="PANTHER" id="PTHR45869:SF7">
    <property type="entry name" value="C-REACTIVE PROTEIN"/>
    <property type="match status" value="1"/>
</dbReference>
<comment type="subunit">
    <text evidence="11">Homopentamer. Pentaxin (or pentraxin) have a discoid arrangement of 5 non-covalently bound subunits.</text>
</comment>
<dbReference type="InParanoid" id="A0A7N4PKY2"/>
<comment type="cofactor">
    <cofactor evidence="11">
        <name>Ca(2+)</name>
        <dbReference type="ChEBI" id="CHEBI:29108"/>
    </cofactor>
    <text evidence="11">Binds 2 calcium ions per subunit.</text>
</comment>
<dbReference type="GO" id="GO:0032930">
    <property type="term" value="P:positive regulation of superoxide anion generation"/>
    <property type="evidence" value="ECO:0007669"/>
    <property type="project" value="Ensembl"/>
</dbReference>
<dbReference type="FunCoup" id="A0A7N4PKY2">
    <property type="interactions" value="181"/>
</dbReference>
<comment type="caution">
    <text evidence="10">Lacks conserved residue(s) required for the propagation of feature annotation.</text>
</comment>
<evidence type="ECO:0000313" key="13">
    <source>
        <dbReference type="Ensembl" id="ENSSHAP00000040005.1"/>
    </source>
</evidence>
<reference evidence="13" key="3">
    <citation type="submission" date="2025-09" db="UniProtKB">
        <authorList>
            <consortium name="Ensembl"/>
        </authorList>
    </citation>
    <scope>IDENTIFICATION</scope>
</reference>
<comment type="subcellular location">
    <subcellularLocation>
        <location evidence="1 11">Secreted</location>
    </subcellularLocation>
</comment>
<dbReference type="SMART" id="SM00159">
    <property type="entry name" value="PTX"/>
    <property type="match status" value="1"/>
</dbReference>
<accession>A0A7N4PKY2</accession>
<proteinExistence type="inferred from homology"/>
<gene>
    <name evidence="13" type="primary">CRP</name>
</gene>
<evidence type="ECO:0000256" key="5">
    <source>
        <dbReference type="ARBA" id="ARBA00022729"/>
    </source>
</evidence>
<feature type="domain" description="Pentraxin (PTX)" evidence="12">
    <location>
        <begin position="40"/>
        <end position="238"/>
    </location>
</feature>
<evidence type="ECO:0000256" key="6">
    <source>
        <dbReference type="ARBA" id="ARBA00022837"/>
    </source>
</evidence>
<dbReference type="Pfam" id="PF00354">
    <property type="entry name" value="Pentaxin"/>
    <property type="match status" value="1"/>
</dbReference>
<evidence type="ECO:0000313" key="14">
    <source>
        <dbReference type="Proteomes" id="UP000007648"/>
    </source>
</evidence>
<evidence type="ECO:0000256" key="9">
    <source>
        <dbReference type="ARBA" id="ARBA00038102"/>
    </source>
</evidence>
<dbReference type="GO" id="GO:0032945">
    <property type="term" value="P:negative regulation of mononuclear cell proliferation"/>
    <property type="evidence" value="ECO:0007669"/>
    <property type="project" value="Ensembl"/>
</dbReference>
<evidence type="ECO:0000256" key="7">
    <source>
        <dbReference type="ARBA" id="ARBA00023157"/>
    </source>
</evidence>